<sequence length="330" mass="36548">MASGVRITMTKAWVFHLIYVIILTITTFAKSRNDKREKGVNETLGEIFPIVSIVLSTVMVFANASQTGYSMIVGTKIEGFVTITTVISSVILAIVITRPVKGLAIDNDDSIAYGNQYYFSWIILFSSIVLLERYITASSNFTISQSAIWKTRTFPMWVFLFFAYIMILASCSDYHLMLCKGDEKIQPFCKRCVWGVVVGIIGAVISGGILCMKIVSGFAAPFLIEVGMNFWMCLISIIQVTFLTSDEGPAAAIGNLFYSSWLALLLTFAIASACHEDYLSAVDTQHQPVSTAEMPTLGQVLGQSDEENDRRENIDQNSENETKEAHEVEP</sequence>
<feature type="region of interest" description="Disordered" evidence="1">
    <location>
        <begin position="299"/>
        <end position="330"/>
    </location>
</feature>
<evidence type="ECO:0000256" key="1">
    <source>
        <dbReference type="SAM" id="MobiDB-lite"/>
    </source>
</evidence>
<feature type="transmembrane region" description="Helical" evidence="2">
    <location>
        <begin position="196"/>
        <end position="215"/>
    </location>
</feature>
<dbReference type="EMBL" id="BLLK01000027">
    <property type="protein sequence ID" value="GFH48235.1"/>
    <property type="molecule type" value="Genomic_DNA"/>
</dbReference>
<accession>A0AAD3CNB8</accession>
<feature type="transmembrane region" description="Helical" evidence="2">
    <location>
        <begin position="12"/>
        <end position="31"/>
    </location>
</feature>
<comment type="caution">
    <text evidence="3">The sequence shown here is derived from an EMBL/GenBank/DDBJ whole genome shotgun (WGS) entry which is preliminary data.</text>
</comment>
<feature type="transmembrane region" description="Helical" evidence="2">
    <location>
        <begin position="77"/>
        <end position="97"/>
    </location>
</feature>
<keyword evidence="2" id="KW-0812">Transmembrane</keyword>
<gene>
    <name evidence="3" type="ORF">CTEN210_04711</name>
</gene>
<keyword evidence="4" id="KW-1185">Reference proteome</keyword>
<name>A0AAD3CNB8_9STRA</name>
<organism evidence="3 4">
    <name type="scientific">Chaetoceros tenuissimus</name>
    <dbReference type="NCBI Taxonomy" id="426638"/>
    <lineage>
        <taxon>Eukaryota</taxon>
        <taxon>Sar</taxon>
        <taxon>Stramenopiles</taxon>
        <taxon>Ochrophyta</taxon>
        <taxon>Bacillariophyta</taxon>
        <taxon>Coscinodiscophyceae</taxon>
        <taxon>Chaetocerotophycidae</taxon>
        <taxon>Chaetocerotales</taxon>
        <taxon>Chaetocerotaceae</taxon>
        <taxon>Chaetoceros</taxon>
    </lineage>
</organism>
<feature type="compositionally biased region" description="Basic and acidic residues" evidence="1">
    <location>
        <begin position="308"/>
        <end position="330"/>
    </location>
</feature>
<proteinExistence type="predicted"/>
<dbReference type="AlphaFoldDB" id="A0AAD3CNB8"/>
<feature type="transmembrane region" description="Helical" evidence="2">
    <location>
        <begin position="47"/>
        <end position="65"/>
    </location>
</feature>
<evidence type="ECO:0000313" key="3">
    <source>
        <dbReference type="EMBL" id="GFH48235.1"/>
    </source>
</evidence>
<keyword evidence="2" id="KW-1133">Transmembrane helix</keyword>
<reference evidence="3 4" key="1">
    <citation type="journal article" date="2021" name="Sci. Rep.">
        <title>The genome of the diatom Chaetoceros tenuissimus carries an ancient integrated fragment of an extant virus.</title>
        <authorList>
            <person name="Hongo Y."/>
            <person name="Kimura K."/>
            <person name="Takaki Y."/>
            <person name="Yoshida Y."/>
            <person name="Baba S."/>
            <person name="Kobayashi G."/>
            <person name="Nagasaki K."/>
            <person name="Hano T."/>
            <person name="Tomaru Y."/>
        </authorList>
    </citation>
    <scope>NUCLEOTIDE SEQUENCE [LARGE SCALE GENOMIC DNA]</scope>
    <source>
        <strain evidence="3 4">NIES-3715</strain>
    </source>
</reference>
<evidence type="ECO:0000313" key="4">
    <source>
        <dbReference type="Proteomes" id="UP001054902"/>
    </source>
</evidence>
<feature type="transmembrane region" description="Helical" evidence="2">
    <location>
        <begin position="222"/>
        <end position="244"/>
    </location>
</feature>
<feature type="transmembrane region" description="Helical" evidence="2">
    <location>
        <begin position="117"/>
        <end position="135"/>
    </location>
</feature>
<feature type="transmembrane region" description="Helical" evidence="2">
    <location>
        <begin position="250"/>
        <end position="271"/>
    </location>
</feature>
<keyword evidence="2" id="KW-0472">Membrane</keyword>
<evidence type="ECO:0000256" key="2">
    <source>
        <dbReference type="SAM" id="Phobius"/>
    </source>
</evidence>
<feature type="transmembrane region" description="Helical" evidence="2">
    <location>
        <begin position="156"/>
        <end position="176"/>
    </location>
</feature>
<dbReference type="Proteomes" id="UP001054902">
    <property type="component" value="Unassembled WGS sequence"/>
</dbReference>
<protein>
    <submittedName>
        <fullName evidence="3">Uncharacterized protein</fullName>
    </submittedName>
</protein>